<dbReference type="AlphaFoldDB" id="A0ABD3QUB1"/>
<proteinExistence type="predicted"/>
<evidence type="ECO:0000313" key="2">
    <source>
        <dbReference type="EMBL" id="KAL3803852.1"/>
    </source>
</evidence>
<sequence>MRILPASILIVLQVSGCEGAFYGVPNPSYLNMKTKGRHSNSSYSHYASSSFENTYSQEDALLSGSKQSTRKRPQFPGAVPVNSTDIQTLLHQTKQENPANAVLGKPSTCQCRHGFPQAFSLDPVPFSQNRLISGLLKLTCPLLVQRIDTLEDDGFMEQINLKLEEEALTTQHEKRSGSLLADFINHSHKIHSSSRKALLLSSTDSFGSTDLSPYQIVEQKLGKRGAQYFMDAGVAGANPSTGKPDVKCLHAWMADYLFRTPTDEVIACSERDVSKSGVTNDHPMGELIKDALLNRGVDITGTDNCYQICSGLTSISTSQNGSVSVPTPRNKQLKRRIRATERRRRLHKVRQSEL</sequence>
<accession>A0ABD3QUB1</accession>
<protein>
    <submittedName>
        <fullName evidence="2">Uncharacterized protein</fullName>
    </submittedName>
</protein>
<dbReference type="Proteomes" id="UP001516023">
    <property type="component" value="Unassembled WGS sequence"/>
</dbReference>
<gene>
    <name evidence="2" type="ORF">HJC23_004014</name>
</gene>
<keyword evidence="1" id="KW-0732">Signal</keyword>
<reference evidence="2 3" key="1">
    <citation type="journal article" date="2020" name="G3 (Bethesda)">
        <title>Improved Reference Genome for Cyclotella cryptica CCMP332, a Model for Cell Wall Morphogenesis, Salinity Adaptation, and Lipid Production in Diatoms (Bacillariophyta).</title>
        <authorList>
            <person name="Roberts W.R."/>
            <person name="Downey K.M."/>
            <person name="Ruck E.C."/>
            <person name="Traller J.C."/>
            <person name="Alverson A.J."/>
        </authorList>
    </citation>
    <scope>NUCLEOTIDE SEQUENCE [LARGE SCALE GENOMIC DNA]</scope>
    <source>
        <strain evidence="2 3">CCMP332</strain>
    </source>
</reference>
<organism evidence="2 3">
    <name type="scientific">Cyclotella cryptica</name>
    <dbReference type="NCBI Taxonomy" id="29204"/>
    <lineage>
        <taxon>Eukaryota</taxon>
        <taxon>Sar</taxon>
        <taxon>Stramenopiles</taxon>
        <taxon>Ochrophyta</taxon>
        <taxon>Bacillariophyta</taxon>
        <taxon>Coscinodiscophyceae</taxon>
        <taxon>Thalassiosirophycidae</taxon>
        <taxon>Stephanodiscales</taxon>
        <taxon>Stephanodiscaceae</taxon>
        <taxon>Cyclotella</taxon>
    </lineage>
</organism>
<name>A0ABD3QUB1_9STRA</name>
<keyword evidence="3" id="KW-1185">Reference proteome</keyword>
<evidence type="ECO:0000256" key="1">
    <source>
        <dbReference type="SAM" id="SignalP"/>
    </source>
</evidence>
<dbReference type="EMBL" id="JABMIG020000011">
    <property type="protein sequence ID" value="KAL3803852.1"/>
    <property type="molecule type" value="Genomic_DNA"/>
</dbReference>
<dbReference type="Pfam" id="PF04417">
    <property type="entry name" value="DUF501"/>
    <property type="match status" value="1"/>
</dbReference>
<dbReference type="InterPro" id="IPR007511">
    <property type="entry name" value="DUF501"/>
</dbReference>
<feature type="chain" id="PRO_5044868417" evidence="1">
    <location>
        <begin position="20"/>
        <end position="354"/>
    </location>
</feature>
<comment type="caution">
    <text evidence="2">The sequence shown here is derived from an EMBL/GenBank/DDBJ whole genome shotgun (WGS) entry which is preliminary data.</text>
</comment>
<evidence type="ECO:0000313" key="3">
    <source>
        <dbReference type="Proteomes" id="UP001516023"/>
    </source>
</evidence>
<feature type="signal peptide" evidence="1">
    <location>
        <begin position="1"/>
        <end position="19"/>
    </location>
</feature>